<dbReference type="Proteomes" id="UP001054902">
    <property type="component" value="Unassembled WGS sequence"/>
</dbReference>
<dbReference type="EMBL" id="BLLK01000020">
    <property type="protein sequence ID" value="GFH44520.1"/>
    <property type="molecule type" value="Genomic_DNA"/>
</dbReference>
<reference evidence="4 5" key="1">
    <citation type="journal article" date="2021" name="Sci. Rep.">
        <title>The genome of the diatom Chaetoceros tenuissimus carries an ancient integrated fragment of an extant virus.</title>
        <authorList>
            <person name="Hongo Y."/>
            <person name="Kimura K."/>
            <person name="Takaki Y."/>
            <person name="Yoshida Y."/>
            <person name="Baba S."/>
            <person name="Kobayashi G."/>
            <person name="Nagasaki K."/>
            <person name="Hano T."/>
            <person name="Tomaru Y."/>
        </authorList>
    </citation>
    <scope>NUCLEOTIDE SEQUENCE [LARGE SCALE GENOMIC DNA]</scope>
    <source>
        <strain evidence="4 5">NIES-3715</strain>
    </source>
</reference>
<feature type="region of interest" description="Disordered" evidence="2">
    <location>
        <begin position="26"/>
        <end position="45"/>
    </location>
</feature>
<protein>
    <recommendedName>
        <fullName evidence="3">Helicase-associated domain-containing protein</fullName>
    </recommendedName>
</protein>
<keyword evidence="1" id="KW-0175">Coiled coil</keyword>
<evidence type="ECO:0000256" key="1">
    <source>
        <dbReference type="SAM" id="Coils"/>
    </source>
</evidence>
<gene>
    <name evidence="4" type="ORF">CTEN210_00994</name>
</gene>
<dbReference type="Gene3D" id="6.10.140.530">
    <property type="match status" value="3"/>
</dbReference>
<name>A0AAD3CH50_9STRA</name>
<evidence type="ECO:0000313" key="4">
    <source>
        <dbReference type="EMBL" id="GFH44520.1"/>
    </source>
</evidence>
<dbReference type="AlphaFoldDB" id="A0AAD3CH50"/>
<feature type="domain" description="Helicase-associated" evidence="3">
    <location>
        <begin position="371"/>
        <end position="429"/>
    </location>
</feature>
<dbReference type="InterPro" id="IPR005114">
    <property type="entry name" value="Helicase_assoc"/>
</dbReference>
<dbReference type="Pfam" id="PF03457">
    <property type="entry name" value="HA"/>
    <property type="match status" value="3"/>
</dbReference>
<organism evidence="4 5">
    <name type="scientific">Chaetoceros tenuissimus</name>
    <dbReference type="NCBI Taxonomy" id="426638"/>
    <lineage>
        <taxon>Eukaryota</taxon>
        <taxon>Sar</taxon>
        <taxon>Stramenopiles</taxon>
        <taxon>Ochrophyta</taxon>
        <taxon>Bacillariophyta</taxon>
        <taxon>Coscinodiscophyceae</taxon>
        <taxon>Chaetocerotophycidae</taxon>
        <taxon>Chaetocerotales</taxon>
        <taxon>Chaetocerotaceae</taxon>
        <taxon>Chaetoceros</taxon>
    </lineage>
</organism>
<sequence length="620" mass="70209">MSDQLPETHHNLDEHQVLEAADVTVTTDHHQHEHNMEHHTHDQHIEVQQEQVTHEHYDPNAIHEHTDQVNNAALAAVAAEAATADPEQLTAMDLVAKAVEMQPQEVLPDTMEGLQKLVQELRDANVHLTEQINLLTQENEKLRNADPNMAEQMTNYQTALAVSESQKSHIIAENQILRQRCAQAGITVNDVISPVAVQADDQQKAAADLAIDISEAGEMAALQEQHTTMYAPTHTHAQYHTTHEIVNHHHAPNTAGLSSRSEEKWEAHFRDLVQYKEEHGNCLVPTSTELGRWLCRQRHNFRYKSLKEDRKARLMELDKTCLGERVADLGSGTYTDKDGNVIETEAMPMLATPPPINTKTKYNQEYESKLHEKWNKFYVQLLEYKEKHGHSNFPTMNGSLGRWISRQRTLYRSKKLKADRYEKLIAIGFKFEDAKALEFRGKLDQQWEDMYEKLMEHKNKKGHCFDVPETLPLGKWLYRQRWLYRHGNLREDRAKKLLDIGFEDKKVLKRGGVSSGGPKKKRKVDDEEVESTTVEEQEGLMIQELAVPEPHMEPNPAHVAAAVDAVIQEAGEQGPPPLGHPELPVPDETAVHDAEAVAALVDVADTSGKEDEAPAPSVTV</sequence>
<accession>A0AAD3CH50</accession>
<evidence type="ECO:0000256" key="2">
    <source>
        <dbReference type="SAM" id="MobiDB-lite"/>
    </source>
</evidence>
<feature type="compositionally biased region" description="Basic and acidic residues" evidence="2">
    <location>
        <begin position="27"/>
        <end position="45"/>
    </location>
</feature>
<evidence type="ECO:0000259" key="3">
    <source>
        <dbReference type="Pfam" id="PF03457"/>
    </source>
</evidence>
<feature type="domain" description="Helicase-associated" evidence="3">
    <location>
        <begin position="262"/>
        <end position="318"/>
    </location>
</feature>
<feature type="coiled-coil region" evidence="1">
    <location>
        <begin position="111"/>
        <end position="145"/>
    </location>
</feature>
<proteinExistence type="predicted"/>
<feature type="compositionally biased region" description="Acidic residues" evidence="2">
    <location>
        <begin position="526"/>
        <end position="535"/>
    </location>
</feature>
<comment type="caution">
    <text evidence="4">The sequence shown here is derived from an EMBL/GenBank/DDBJ whole genome shotgun (WGS) entry which is preliminary data.</text>
</comment>
<dbReference type="PANTHER" id="PTHR33418:SF1">
    <property type="entry name" value="HELICASE-ASSOCIATED DOMAIN-CONTAINING PROTEIN"/>
    <property type="match status" value="1"/>
</dbReference>
<feature type="domain" description="Helicase-associated" evidence="3">
    <location>
        <begin position="444"/>
        <end position="502"/>
    </location>
</feature>
<feature type="region of interest" description="Disordered" evidence="2">
    <location>
        <begin position="509"/>
        <end position="535"/>
    </location>
</feature>
<dbReference type="PANTHER" id="PTHR33418">
    <property type="entry name" value="HELICASE-ASSOCIATED"/>
    <property type="match status" value="1"/>
</dbReference>
<evidence type="ECO:0000313" key="5">
    <source>
        <dbReference type="Proteomes" id="UP001054902"/>
    </source>
</evidence>
<keyword evidence="5" id="KW-1185">Reference proteome</keyword>